<dbReference type="InterPro" id="IPR029058">
    <property type="entry name" value="AB_hydrolase_fold"/>
</dbReference>
<dbReference type="EMBL" id="SLWR01000013">
    <property type="protein sequence ID" value="TCO42505.1"/>
    <property type="molecule type" value="Genomic_DNA"/>
</dbReference>
<evidence type="ECO:0000313" key="3">
    <source>
        <dbReference type="EMBL" id="TCO42505.1"/>
    </source>
</evidence>
<proteinExistence type="predicted"/>
<comment type="caution">
    <text evidence="3">The sequence shown here is derived from an EMBL/GenBank/DDBJ whole genome shotgun (WGS) entry which is preliminary data.</text>
</comment>
<accession>A0A4R2IIF6</accession>
<dbReference type="PRINTS" id="PR00111">
    <property type="entry name" value="ABHYDROLASE"/>
</dbReference>
<dbReference type="PANTHER" id="PTHR43329">
    <property type="entry name" value="EPOXIDE HYDROLASE"/>
    <property type="match status" value="1"/>
</dbReference>
<organism evidence="3 4">
    <name type="scientific">Kribbella antiqua</name>
    <dbReference type="NCBI Taxonomy" id="2512217"/>
    <lineage>
        <taxon>Bacteria</taxon>
        <taxon>Bacillati</taxon>
        <taxon>Actinomycetota</taxon>
        <taxon>Actinomycetes</taxon>
        <taxon>Propionibacteriales</taxon>
        <taxon>Kribbellaceae</taxon>
        <taxon>Kribbella</taxon>
    </lineage>
</organism>
<dbReference type="InterPro" id="IPR000073">
    <property type="entry name" value="AB_hydrolase_1"/>
</dbReference>
<dbReference type="GO" id="GO:0016787">
    <property type="term" value="F:hydrolase activity"/>
    <property type="evidence" value="ECO:0007669"/>
    <property type="project" value="UniProtKB-KW"/>
</dbReference>
<reference evidence="3 4" key="1">
    <citation type="journal article" date="2015" name="Stand. Genomic Sci.">
        <title>Genomic Encyclopedia of Bacterial and Archaeal Type Strains, Phase III: the genomes of soil and plant-associated and newly described type strains.</title>
        <authorList>
            <person name="Whitman W.B."/>
            <person name="Woyke T."/>
            <person name="Klenk H.P."/>
            <person name="Zhou Y."/>
            <person name="Lilburn T.G."/>
            <person name="Beck B.J."/>
            <person name="De Vos P."/>
            <person name="Vandamme P."/>
            <person name="Eisen J.A."/>
            <person name="Garrity G."/>
            <person name="Hugenholtz P."/>
            <person name="Kyrpides N.C."/>
        </authorList>
    </citation>
    <scope>NUCLEOTIDE SEQUENCE [LARGE SCALE GENOMIC DNA]</scope>
    <source>
        <strain evidence="3 4">VKM Ac-2541</strain>
    </source>
</reference>
<dbReference type="AlphaFoldDB" id="A0A4R2IIF6"/>
<name>A0A4R2IIF6_9ACTN</name>
<sequence length="296" mass="32616">MFEGFLLEEVDVAGMRVRVRHGGSGPPVVLLHGHPRTHTTWYDVAPRLVDAGFTVVCPDLRGYGGSAKPLTDPDHTPYSKRALAGDIVGLMDLLGHRRFAVAGHDRGSHVAYRTALDHPENVSALVVMDGVPVIEALERCGAEFAAAWWHWWFFAQAEKPAERVICADPETWYGAWTTNAPQVLGPENHADFLAAIRDPATVHGMLEDYRAGLGIDRGNDAADRAAGRRIECPTLVLWSTDDDLEQIYGDPVEVWRPWCRKVEGHGIKSTHHIAEQAPANLARALTDFLAINWGRG</sequence>
<keyword evidence="4" id="KW-1185">Reference proteome</keyword>
<dbReference type="RefSeq" id="WP_132155392.1">
    <property type="nucleotide sequence ID" value="NZ_SLWR01000013.1"/>
</dbReference>
<protein>
    <submittedName>
        <fullName evidence="3">Haloacetate dehalogenase</fullName>
    </submittedName>
</protein>
<dbReference type="OrthoDB" id="9812774at2"/>
<dbReference type="PRINTS" id="PR00412">
    <property type="entry name" value="EPOXHYDRLASE"/>
</dbReference>
<dbReference type="SUPFAM" id="SSF53474">
    <property type="entry name" value="alpha/beta-Hydrolases"/>
    <property type="match status" value="1"/>
</dbReference>
<evidence type="ECO:0000256" key="1">
    <source>
        <dbReference type="ARBA" id="ARBA00022801"/>
    </source>
</evidence>
<dbReference type="Pfam" id="PF00561">
    <property type="entry name" value="Abhydrolase_1"/>
    <property type="match status" value="1"/>
</dbReference>
<evidence type="ECO:0000259" key="2">
    <source>
        <dbReference type="Pfam" id="PF00561"/>
    </source>
</evidence>
<dbReference type="Proteomes" id="UP000295573">
    <property type="component" value="Unassembled WGS sequence"/>
</dbReference>
<dbReference type="InterPro" id="IPR000639">
    <property type="entry name" value="Epox_hydrolase-like"/>
</dbReference>
<evidence type="ECO:0000313" key="4">
    <source>
        <dbReference type="Proteomes" id="UP000295573"/>
    </source>
</evidence>
<keyword evidence="1" id="KW-0378">Hydrolase</keyword>
<feature type="domain" description="AB hydrolase-1" evidence="2">
    <location>
        <begin position="26"/>
        <end position="245"/>
    </location>
</feature>
<dbReference type="Gene3D" id="3.40.50.1820">
    <property type="entry name" value="alpha/beta hydrolase"/>
    <property type="match status" value="1"/>
</dbReference>
<gene>
    <name evidence="3" type="ORF">EV646_113127</name>
</gene>